<gene>
    <name evidence="12" type="ORF">K0O23_00085</name>
</gene>
<dbReference type="PANTHER" id="PTHR21708:SF26">
    <property type="entry name" value="2-DEHYDROPANTOATE 2-REDUCTASE"/>
    <property type="match status" value="1"/>
</dbReference>
<dbReference type="EMBL" id="JAHYXK010000001">
    <property type="protein sequence ID" value="MBW7465451.1"/>
    <property type="molecule type" value="Genomic_DNA"/>
</dbReference>
<dbReference type="EC" id="1.1.1.169" evidence="3 9"/>
<dbReference type="Gene3D" id="1.10.1040.10">
    <property type="entry name" value="N-(1-d-carboxylethyl)-l-norvaline Dehydrogenase, domain 2"/>
    <property type="match status" value="1"/>
</dbReference>
<dbReference type="SUPFAM" id="SSF48179">
    <property type="entry name" value="6-phosphogluconate dehydrogenase C-terminal domain-like"/>
    <property type="match status" value="1"/>
</dbReference>
<accession>A0ABS7CP32</accession>
<keyword evidence="9" id="KW-0566">Pantothenate biosynthesis</keyword>
<evidence type="ECO:0000256" key="4">
    <source>
        <dbReference type="ARBA" id="ARBA00019465"/>
    </source>
</evidence>
<name>A0ABS7CP32_9BACT</name>
<dbReference type="NCBIfam" id="TIGR00745">
    <property type="entry name" value="apbA_panE"/>
    <property type="match status" value="1"/>
</dbReference>
<evidence type="ECO:0000259" key="10">
    <source>
        <dbReference type="Pfam" id="PF02558"/>
    </source>
</evidence>
<evidence type="ECO:0000313" key="12">
    <source>
        <dbReference type="EMBL" id="MBW7465451.1"/>
    </source>
</evidence>
<dbReference type="InterPro" id="IPR013328">
    <property type="entry name" value="6PGD_dom2"/>
</dbReference>
<evidence type="ECO:0000256" key="1">
    <source>
        <dbReference type="ARBA" id="ARBA00004994"/>
    </source>
</evidence>
<dbReference type="SUPFAM" id="SSF51735">
    <property type="entry name" value="NAD(P)-binding Rossmann-fold domains"/>
    <property type="match status" value="1"/>
</dbReference>
<evidence type="ECO:0000256" key="7">
    <source>
        <dbReference type="ARBA" id="ARBA00032024"/>
    </source>
</evidence>
<dbReference type="InterPro" id="IPR013332">
    <property type="entry name" value="KPR_N"/>
</dbReference>
<evidence type="ECO:0000313" key="13">
    <source>
        <dbReference type="Proteomes" id="UP000813018"/>
    </source>
</evidence>
<sequence>MKIAIIGTGGVGGYFGARLAKAGHDVTFLARGKHLQAMQENGLTVKSINGNFKLEKVNATDSIKAIGPADLIMVCVKAWQVKETAAELAAIVTPDTFILPLQNGVLAAEELAEYLPSKNILGGLCRIISKIEAPGVINHFGVEPTIIFGELDNKQTDRAKQLQQTFEQAGIQAKVATDIQAELWKEFIGICVSGLLAVTKSNYGQLLALPQTRQLMTDVLTEVYTLSKHIGISIESDFVTRTMLNFESLPPDSTASLTRDVWEGKPSEIEYQNGTVVWLAEKYKVPVPVNRFIYYCILPMEKKARSKV</sequence>
<comment type="pathway">
    <text evidence="1 9">Cofactor biosynthesis; (R)-pantothenate biosynthesis; (R)-pantoate from 3-methyl-2-oxobutanoate: step 2/2.</text>
</comment>
<evidence type="ECO:0000256" key="8">
    <source>
        <dbReference type="ARBA" id="ARBA00048793"/>
    </source>
</evidence>
<evidence type="ECO:0000256" key="5">
    <source>
        <dbReference type="ARBA" id="ARBA00022857"/>
    </source>
</evidence>
<dbReference type="InterPro" id="IPR013752">
    <property type="entry name" value="KPA_reductase"/>
</dbReference>
<dbReference type="InterPro" id="IPR008927">
    <property type="entry name" value="6-PGluconate_DH-like_C_sf"/>
</dbReference>
<dbReference type="InterPro" id="IPR051402">
    <property type="entry name" value="KPR-Related"/>
</dbReference>
<organism evidence="12 13">
    <name type="scientific">Pontibacter aydingkolensis</name>
    <dbReference type="NCBI Taxonomy" id="1911536"/>
    <lineage>
        <taxon>Bacteria</taxon>
        <taxon>Pseudomonadati</taxon>
        <taxon>Bacteroidota</taxon>
        <taxon>Cytophagia</taxon>
        <taxon>Cytophagales</taxon>
        <taxon>Hymenobacteraceae</taxon>
        <taxon>Pontibacter</taxon>
    </lineage>
</organism>
<comment type="function">
    <text evidence="9">Catalyzes the NADPH-dependent reduction of ketopantoate into pantoic acid.</text>
</comment>
<dbReference type="Pfam" id="PF02558">
    <property type="entry name" value="ApbA"/>
    <property type="match status" value="1"/>
</dbReference>
<evidence type="ECO:0000256" key="6">
    <source>
        <dbReference type="ARBA" id="ARBA00023002"/>
    </source>
</evidence>
<dbReference type="Gene3D" id="3.40.50.720">
    <property type="entry name" value="NAD(P)-binding Rossmann-like Domain"/>
    <property type="match status" value="1"/>
</dbReference>
<proteinExistence type="inferred from homology"/>
<keyword evidence="6 9" id="KW-0560">Oxidoreductase</keyword>
<keyword evidence="5 9" id="KW-0521">NADP</keyword>
<comment type="caution">
    <text evidence="12">The sequence shown here is derived from an EMBL/GenBank/DDBJ whole genome shotgun (WGS) entry which is preliminary data.</text>
</comment>
<feature type="domain" description="Ketopantoate reductase C-terminal" evidence="11">
    <location>
        <begin position="178"/>
        <end position="298"/>
    </location>
</feature>
<evidence type="ECO:0000256" key="3">
    <source>
        <dbReference type="ARBA" id="ARBA00013014"/>
    </source>
</evidence>
<dbReference type="InterPro" id="IPR003710">
    <property type="entry name" value="ApbA"/>
</dbReference>
<reference evidence="12 13" key="1">
    <citation type="journal article" date="2016" name="Int. J. Syst. Evol. Microbiol.">
        <title>Pontibacter aydingkolensis sp. nov., isolated from soil of a salt lake.</title>
        <authorList>
            <person name="Osman G."/>
            <person name="Zhang T."/>
            <person name="Lou K."/>
            <person name="Gao Y."/>
            <person name="Chang W."/>
            <person name="Lin Q."/>
            <person name="Yang H.M."/>
            <person name="Huo X.D."/>
            <person name="Wang N."/>
        </authorList>
    </citation>
    <scope>NUCLEOTIDE SEQUENCE [LARGE SCALE GENOMIC DNA]</scope>
    <source>
        <strain evidence="12 13">KACC 19255</strain>
    </source>
</reference>
<evidence type="ECO:0000256" key="9">
    <source>
        <dbReference type="RuleBase" id="RU362068"/>
    </source>
</evidence>
<dbReference type="PANTHER" id="PTHR21708">
    <property type="entry name" value="PROBABLE 2-DEHYDROPANTOATE 2-REDUCTASE"/>
    <property type="match status" value="1"/>
</dbReference>
<dbReference type="RefSeq" id="WP_219875306.1">
    <property type="nucleotide sequence ID" value="NZ_JAHYXK010000001.1"/>
</dbReference>
<protein>
    <recommendedName>
        <fullName evidence="4 9">2-dehydropantoate 2-reductase</fullName>
        <ecNumber evidence="3 9">1.1.1.169</ecNumber>
    </recommendedName>
    <alternativeName>
        <fullName evidence="7 9">Ketopantoate reductase</fullName>
    </alternativeName>
</protein>
<comment type="catalytic activity">
    <reaction evidence="8 9">
        <text>(R)-pantoate + NADP(+) = 2-dehydropantoate + NADPH + H(+)</text>
        <dbReference type="Rhea" id="RHEA:16233"/>
        <dbReference type="ChEBI" id="CHEBI:11561"/>
        <dbReference type="ChEBI" id="CHEBI:15378"/>
        <dbReference type="ChEBI" id="CHEBI:15980"/>
        <dbReference type="ChEBI" id="CHEBI:57783"/>
        <dbReference type="ChEBI" id="CHEBI:58349"/>
        <dbReference type="EC" id="1.1.1.169"/>
    </reaction>
</comment>
<evidence type="ECO:0000256" key="2">
    <source>
        <dbReference type="ARBA" id="ARBA00007870"/>
    </source>
</evidence>
<dbReference type="InterPro" id="IPR036291">
    <property type="entry name" value="NAD(P)-bd_dom_sf"/>
</dbReference>
<dbReference type="Proteomes" id="UP000813018">
    <property type="component" value="Unassembled WGS sequence"/>
</dbReference>
<comment type="similarity">
    <text evidence="2 9">Belongs to the ketopantoate reductase family.</text>
</comment>
<evidence type="ECO:0000259" key="11">
    <source>
        <dbReference type="Pfam" id="PF08546"/>
    </source>
</evidence>
<keyword evidence="13" id="KW-1185">Reference proteome</keyword>
<dbReference type="Pfam" id="PF08546">
    <property type="entry name" value="ApbA_C"/>
    <property type="match status" value="1"/>
</dbReference>
<feature type="domain" description="Ketopantoate reductase N-terminal" evidence="10">
    <location>
        <begin position="3"/>
        <end position="152"/>
    </location>
</feature>